<dbReference type="OrthoDB" id="2290844at2759"/>
<feature type="region of interest" description="Disordered" evidence="1">
    <location>
        <begin position="291"/>
        <end position="321"/>
    </location>
</feature>
<feature type="compositionally biased region" description="Basic and acidic residues" evidence="1">
    <location>
        <begin position="193"/>
        <end position="205"/>
    </location>
</feature>
<name>A0A8H7VMH8_9FUNG</name>
<evidence type="ECO:0000313" key="3">
    <source>
        <dbReference type="Proteomes" id="UP000646827"/>
    </source>
</evidence>
<gene>
    <name evidence="2" type="ORF">INT45_011702</name>
</gene>
<evidence type="ECO:0008006" key="4">
    <source>
        <dbReference type="Google" id="ProtNLM"/>
    </source>
</evidence>
<dbReference type="AlphaFoldDB" id="A0A8H7VMH8"/>
<reference evidence="2 3" key="1">
    <citation type="submission" date="2020-12" db="EMBL/GenBank/DDBJ databases">
        <title>Metabolic potential, ecology and presence of endohyphal bacteria is reflected in genomic diversity of Mucoromycotina.</title>
        <authorList>
            <person name="Muszewska A."/>
            <person name="Okrasinska A."/>
            <person name="Steczkiewicz K."/>
            <person name="Drgas O."/>
            <person name="Orlowska M."/>
            <person name="Perlinska-Lenart U."/>
            <person name="Aleksandrzak-Piekarczyk T."/>
            <person name="Szatraj K."/>
            <person name="Zielenkiewicz U."/>
            <person name="Pilsyk S."/>
            <person name="Malc E."/>
            <person name="Mieczkowski P."/>
            <person name="Kruszewska J.S."/>
            <person name="Biernat P."/>
            <person name="Pawlowska J."/>
        </authorList>
    </citation>
    <scope>NUCLEOTIDE SEQUENCE [LARGE SCALE GENOMIC DNA]</scope>
    <source>
        <strain evidence="2 3">CBS 142.35</strain>
    </source>
</reference>
<protein>
    <recommendedName>
        <fullName evidence="4">SAP domain-containing protein</fullName>
    </recommendedName>
</protein>
<dbReference type="EMBL" id="JAEPRB010000020">
    <property type="protein sequence ID" value="KAG2226085.1"/>
    <property type="molecule type" value="Genomic_DNA"/>
</dbReference>
<feature type="region of interest" description="Disordered" evidence="1">
    <location>
        <begin position="165"/>
        <end position="226"/>
    </location>
</feature>
<sequence length="362" mass="40389">MLLRTFQRSVPKGLTRTFSTSRVILNNNEIHLPRSSWTRSGLMRLRKNQLEELAQENNMDVKGTKSDIVERLLKEQPKAENSMERRINTAVAEEASHENNLPGTKETFMDTVSKDVNNHVESQPGSGGTDPSSSTTAIRQNGGNMTKDLEAERWMEAFELKLGSSRLRSKPKQPSMFSSSKPSQAPPSTMEPVEQHQQHIKEQQEKAASTHSASTADKNENSTTMPDDIDQAWVKAFEQKTTNRNLRHQILGKDSFRASLDSAEPNGLDWIQTSKSKGIDIHDQLQKSAGFGEQNDVNNSTNNNNDINNNNDNDKNDINDKNNNSSRNYILNSIVGSSLLIWIVSGQNGFTKIASFLTTSSS</sequence>
<evidence type="ECO:0000256" key="1">
    <source>
        <dbReference type="SAM" id="MobiDB-lite"/>
    </source>
</evidence>
<keyword evidence="3" id="KW-1185">Reference proteome</keyword>
<organism evidence="2 3">
    <name type="scientific">Circinella minor</name>
    <dbReference type="NCBI Taxonomy" id="1195481"/>
    <lineage>
        <taxon>Eukaryota</taxon>
        <taxon>Fungi</taxon>
        <taxon>Fungi incertae sedis</taxon>
        <taxon>Mucoromycota</taxon>
        <taxon>Mucoromycotina</taxon>
        <taxon>Mucoromycetes</taxon>
        <taxon>Mucorales</taxon>
        <taxon>Lichtheimiaceae</taxon>
        <taxon>Circinella</taxon>
    </lineage>
</organism>
<proteinExistence type="predicted"/>
<feature type="region of interest" description="Disordered" evidence="1">
    <location>
        <begin position="117"/>
        <end position="141"/>
    </location>
</feature>
<feature type="compositionally biased region" description="Polar residues" evidence="1">
    <location>
        <begin position="175"/>
        <end position="187"/>
    </location>
</feature>
<feature type="compositionally biased region" description="Low complexity" evidence="1">
    <location>
        <begin position="295"/>
        <end position="311"/>
    </location>
</feature>
<dbReference type="Proteomes" id="UP000646827">
    <property type="component" value="Unassembled WGS sequence"/>
</dbReference>
<comment type="caution">
    <text evidence="2">The sequence shown here is derived from an EMBL/GenBank/DDBJ whole genome shotgun (WGS) entry which is preliminary data.</text>
</comment>
<feature type="compositionally biased region" description="Polar residues" evidence="1">
    <location>
        <begin position="207"/>
        <end position="225"/>
    </location>
</feature>
<evidence type="ECO:0000313" key="2">
    <source>
        <dbReference type="EMBL" id="KAG2226085.1"/>
    </source>
</evidence>
<accession>A0A8H7VMH8</accession>